<dbReference type="Gene3D" id="1.10.132.30">
    <property type="match status" value="1"/>
</dbReference>
<comment type="subcellular location">
    <subcellularLocation>
        <location evidence="1">Nucleus</location>
        <location evidence="1">Nucleolus</location>
    </subcellularLocation>
</comment>
<dbReference type="InterPro" id="IPR015699">
    <property type="entry name" value="DNA-dir_RNA_pol1_lsu_N"/>
</dbReference>
<evidence type="ECO:0000256" key="1">
    <source>
        <dbReference type="ARBA" id="ARBA00004604"/>
    </source>
</evidence>
<dbReference type="GO" id="GO:0003677">
    <property type="term" value="F:DNA binding"/>
    <property type="evidence" value="ECO:0007669"/>
    <property type="project" value="InterPro"/>
</dbReference>
<keyword evidence="6 15" id="KW-0808">Transferase</keyword>
<dbReference type="EMBL" id="GL732574">
    <property type="protein sequence ID" value="EFX75641.1"/>
    <property type="molecule type" value="Genomic_DNA"/>
</dbReference>
<dbReference type="FunFam" id="2.40.40.20:FF:000019">
    <property type="entry name" value="DNA-directed RNA polymerase II subunit RPB1"/>
    <property type="match status" value="1"/>
</dbReference>
<dbReference type="Gene3D" id="3.30.70.2850">
    <property type="match status" value="1"/>
</dbReference>
<dbReference type="Proteomes" id="UP000000305">
    <property type="component" value="Unassembled WGS sequence"/>
</dbReference>
<organism evidence="18 19">
    <name type="scientific">Daphnia pulex</name>
    <name type="common">Water flea</name>
    <dbReference type="NCBI Taxonomy" id="6669"/>
    <lineage>
        <taxon>Eukaryota</taxon>
        <taxon>Metazoa</taxon>
        <taxon>Ecdysozoa</taxon>
        <taxon>Arthropoda</taxon>
        <taxon>Crustacea</taxon>
        <taxon>Branchiopoda</taxon>
        <taxon>Diplostraca</taxon>
        <taxon>Cladocera</taxon>
        <taxon>Anomopoda</taxon>
        <taxon>Daphniidae</taxon>
        <taxon>Daphnia</taxon>
    </lineage>
</organism>
<feature type="region of interest" description="Disordered" evidence="16">
    <location>
        <begin position="264"/>
        <end position="283"/>
    </location>
</feature>
<feature type="domain" description="RNA polymerase N-terminal" evidence="17">
    <location>
        <begin position="325"/>
        <end position="669"/>
    </location>
</feature>
<dbReference type="FunFam" id="1.10.274.100:FF:000012">
    <property type="entry name" value="DNA-directed RNA polymerase subunit"/>
    <property type="match status" value="1"/>
</dbReference>
<dbReference type="PANTHER" id="PTHR19376:SF11">
    <property type="entry name" value="DNA-DIRECTED RNA POLYMERASE I SUBUNIT RPA1"/>
    <property type="match status" value="1"/>
</dbReference>
<evidence type="ECO:0000256" key="14">
    <source>
        <dbReference type="ARBA" id="ARBA00053996"/>
    </source>
</evidence>
<evidence type="ECO:0000256" key="6">
    <source>
        <dbReference type="ARBA" id="ARBA00022679"/>
    </source>
</evidence>
<dbReference type="Pfam" id="PF04998">
    <property type="entry name" value="RNA_pol_Rpb1_5"/>
    <property type="match status" value="1"/>
</dbReference>
<dbReference type="GO" id="GO:0005736">
    <property type="term" value="C:RNA polymerase I complex"/>
    <property type="evidence" value="ECO:0007669"/>
    <property type="project" value="UniProtKB-ARBA"/>
</dbReference>
<feature type="compositionally biased region" description="Acidic residues" evidence="16">
    <location>
        <begin position="1425"/>
        <end position="1441"/>
    </location>
</feature>
<dbReference type="InterPro" id="IPR007081">
    <property type="entry name" value="RNA_pol_Rpb1_5"/>
</dbReference>
<keyword evidence="11 15" id="KW-0804">Transcription</keyword>
<evidence type="ECO:0000313" key="18">
    <source>
        <dbReference type="EMBL" id="EFX75641.1"/>
    </source>
</evidence>
<reference evidence="18 19" key="1">
    <citation type="journal article" date="2011" name="Science">
        <title>The ecoresponsive genome of Daphnia pulex.</title>
        <authorList>
            <person name="Colbourne J.K."/>
            <person name="Pfrender M.E."/>
            <person name="Gilbert D."/>
            <person name="Thomas W.K."/>
            <person name="Tucker A."/>
            <person name="Oakley T.H."/>
            <person name="Tokishita S."/>
            <person name="Aerts A."/>
            <person name="Arnold G.J."/>
            <person name="Basu M.K."/>
            <person name="Bauer D.J."/>
            <person name="Caceres C.E."/>
            <person name="Carmel L."/>
            <person name="Casola C."/>
            <person name="Choi J.H."/>
            <person name="Detter J.C."/>
            <person name="Dong Q."/>
            <person name="Dusheyko S."/>
            <person name="Eads B.D."/>
            <person name="Frohlich T."/>
            <person name="Geiler-Samerotte K.A."/>
            <person name="Gerlach D."/>
            <person name="Hatcher P."/>
            <person name="Jogdeo S."/>
            <person name="Krijgsveld J."/>
            <person name="Kriventseva E.V."/>
            <person name="Kultz D."/>
            <person name="Laforsch C."/>
            <person name="Lindquist E."/>
            <person name="Lopez J."/>
            <person name="Manak J.R."/>
            <person name="Muller J."/>
            <person name="Pangilinan J."/>
            <person name="Patwardhan R.P."/>
            <person name="Pitluck S."/>
            <person name="Pritham E.J."/>
            <person name="Rechtsteiner A."/>
            <person name="Rho M."/>
            <person name="Rogozin I.B."/>
            <person name="Sakarya O."/>
            <person name="Salamov A."/>
            <person name="Schaack S."/>
            <person name="Shapiro H."/>
            <person name="Shiga Y."/>
            <person name="Skalitzky C."/>
            <person name="Smith Z."/>
            <person name="Souvorov A."/>
            <person name="Sung W."/>
            <person name="Tang Z."/>
            <person name="Tsuchiya D."/>
            <person name="Tu H."/>
            <person name="Vos H."/>
            <person name="Wang M."/>
            <person name="Wolf Y.I."/>
            <person name="Yamagata H."/>
            <person name="Yamada T."/>
            <person name="Ye Y."/>
            <person name="Shaw J.R."/>
            <person name="Andrews J."/>
            <person name="Crease T.J."/>
            <person name="Tang H."/>
            <person name="Lucas S.M."/>
            <person name="Robertson H.M."/>
            <person name="Bork P."/>
            <person name="Koonin E.V."/>
            <person name="Zdobnov E.M."/>
            <person name="Grigoriev I.V."/>
            <person name="Lynch M."/>
            <person name="Boore J.L."/>
        </authorList>
    </citation>
    <scope>NUCLEOTIDE SEQUENCE [LARGE SCALE GENOMIC DNA]</scope>
</reference>
<protein>
    <recommendedName>
        <fullName evidence="15">DNA-directed RNA polymerase subunit</fullName>
        <ecNumber evidence="15">2.7.7.6</ecNumber>
    </recommendedName>
</protein>
<evidence type="ECO:0000256" key="9">
    <source>
        <dbReference type="ARBA" id="ARBA00022833"/>
    </source>
</evidence>
<dbReference type="InterPro" id="IPR042102">
    <property type="entry name" value="RNA_pol_Rpb1_3_sf"/>
</dbReference>
<keyword evidence="19" id="KW-1185">Reference proteome</keyword>
<evidence type="ECO:0000256" key="10">
    <source>
        <dbReference type="ARBA" id="ARBA00022842"/>
    </source>
</evidence>
<gene>
    <name evidence="18" type="ORF">DAPPUDRAFT_323145</name>
</gene>
<keyword evidence="8" id="KW-0479">Metal-binding</keyword>
<evidence type="ECO:0000256" key="5">
    <source>
        <dbReference type="ARBA" id="ARBA00022553"/>
    </source>
</evidence>
<dbReference type="SMART" id="SM00663">
    <property type="entry name" value="RPOLA_N"/>
    <property type="match status" value="1"/>
</dbReference>
<accession>E9GY13</accession>
<dbReference type="Gene3D" id="4.10.860.120">
    <property type="entry name" value="RNA polymerase II, clamp domain"/>
    <property type="match status" value="1"/>
</dbReference>
<dbReference type="PANTHER" id="PTHR19376">
    <property type="entry name" value="DNA-DIRECTED RNA POLYMERASE"/>
    <property type="match status" value="1"/>
</dbReference>
<dbReference type="InterPro" id="IPR047107">
    <property type="entry name" value="DNA-dir_RNA_pol1_lsu_C"/>
</dbReference>
<evidence type="ECO:0000313" key="19">
    <source>
        <dbReference type="Proteomes" id="UP000000305"/>
    </source>
</evidence>
<dbReference type="GO" id="GO:0003899">
    <property type="term" value="F:DNA-directed RNA polymerase activity"/>
    <property type="evidence" value="ECO:0007669"/>
    <property type="project" value="UniProtKB-EC"/>
</dbReference>
<dbReference type="FunCoup" id="E9GY13">
    <property type="interactions" value="1545"/>
</dbReference>
<dbReference type="eggNOG" id="KOG0262">
    <property type="taxonomic scope" value="Eukaryota"/>
</dbReference>
<keyword evidence="10" id="KW-0460">Magnesium</keyword>
<dbReference type="InterPro" id="IPR007080">
    <property type="entry name" value="RNA_pol_Rpb1_1"/>
</dbReference>
<dbReference type="InParanoid" id="E9GY13"/>
<dbReference type="CDD" id="cd01435">
    <property type="entry name" value="RNAP_I_RPA1_N"/>
    <property type="match status" value="1"/>
</dbReference>
<dbReference type="KEGG" id="dpx:DAPPUDRAFT_323145"/>
<evidence type="ECO:0000256" key="13">
    <source>
        <dbReference type="ARBA" id="ARBA00048552"/>
    </source>
</evidence>
<dbReference type="Pfam" id="PF04997">
    <property type="entry name" value="RNA_pol_Rpb1_1"/>
    <property type="match status" value="1"/>
</dbReference>
<dbReference type="STRING" id="6669.E9GY13"/>
<evidence type="ECO:0000256" key="8">
    <source>
        <dbReference type="ARBA" id="ARBA00022723"/>
    </source>
</evidence>
<evidence type="ECO:0000256" key="7">
    <source>
        <dbReference type="ARBA" id="ARBA00022695"/>
    </source>
</evidence>
<dbReference type="InterPro" id="IPR007083">
    <property type="entry name" value="RNA_pol_Rpb1_4"/>
</dbReference>
<dbReference type="EC" id="2.7.7.6" evidence="15"/>
<dbReference type="InterPro" id="IPR007066">
    <property type="entry name" value="RNA_pol_Rpb1_3"/>
</dbReference>
<dbReference type="HOGENOM" id="CLU_000487_2_2_1"/>
<dbReference type="Gene3D" id="2.40.40.20">
    <property type="match status" value="1"/>
</dbReference>
<feature type="compositionally biased region" description="Acidic residues" evidence="16">
    <location>
        <begin position="1481"/>
        <end position="1490"/>
    </location>
</feature>
<evidence type="ECO:0000256" key="12">
    <source>
        <dbReference type="ARBA" id="ARBA00023242"/>
    </source>
</evidence>
<dbReference type="InterPro" id="IPR006592">
    <property type="entry name" value="RNA_pol_N"/>
</dbReference>
<keyword evidence="4 15" id="KW-0240">DNA-directed RNA polymerase</keyword>
<keyword evidence="9" id="KW-0862">Zinc</keyword>
<dbReference type="GO" id="GO:0006351">
    <property type="term" value="P:DNA-templated transcription"/>
    <property type="evidence" value="ECO:0007669"/>
    <property type="project" value="InterPro"/>
</dbReference>
<dbReference type="Gene3D" id="6.20.50.80">
    <property type="match status" value="1"/>
</dbReference>
<dbReference type="InterPro" id="IPR000722">
    <property type="entry name" value="RNA_pol_asu"/>
</dbReference>
<sequence>MAKERNIHYYPESVTFGFHTAHDITKISVVEVTQTDTFNALGHPITNGLYDMKMGPFSNDAGKCPTCSLGMLHCPGHFGHIALPLPCYHPLFLRNVVAIMKMTCPVCKTFAIPEKDKLVLVGQLQLLKYGLIIDAHNLWQKTKPTVEDYDEDDGKATQLNEEQLDELRVNIEEEIKRAKEDAGITCGDNPPPTRHVENMKMEFLKLFMLKFKTGKKKCAQGCKGGFERIQQYRSRIVYSLRHDTPTTSLGGNMMINPVEFEEDLEDEDDVEGKTPSKHKRKPRATMYVTPKDARDLLRLLWENDKELFGQMYPVLFKTNIDYPTDVFFLEVISVMPSKFRPVNIVGGIMSDNKQTAVLRKIVQDTYVVKTALFCHEQKTMDNVPEDSKRFLKSLQGETLLEKLQTAWHALQENVNMIVDASTNKDEKNMIGFKQILEKKEGLLRMNMMGKRVNFAARSVITPDPNLDVEEVGVPDCFAKRLTFPTPVTSFNVCEMRDAVRNGPNVWPGATHIEESNGKKINLNPNDEKSRAAIAKTLLTPFEASSQAAVYEKGGKIRTLFKPKIVHRHLKTGDIMLLNRQPTLHKPSMMAHKARVLMGEKTLRLHYANCKAYNADFDGDEMNAHFPQGEVARSEGYNIAAVPHQYLVPKDGTPLSGLIQDHMIAGVKLTMRGQFFNRTDYQQLVFAGLGGREYDGKTKLLPPTILKPVALWSGKQILSTVIINLTPKGKKLINMDSTAKISVKDWQTVPVRKWEGGGTELQGNSMTENEVVIQHGELLVGVLDKMHYGATSYSLVHLFNELYGGQYSCRLLSCFARLFTTYLQLKGFSLGVEDILVTPRADKKRRKILKRLETVGDGVATKAVGVTPQEVEKSGMEIVRKKMQEIHFSQNSLKKMAIDREYKGVTDQINNEVNRACIPGGLHKLFPDNNLALMIQSGAKGSSVNAMQISCLLGQIELEGKRPPLMISGRSLPSFVAFDTSPRAGGFISGRFMTGIRPQEFFFHCMAGREGLIDTAVKTSRSGYLQRCLVKHLEGVSVAYDGTVRDSDGLVLQFLYGEDGLDICKSQFLNDKGIPFLVANRDCVRLIEPVSDESEQKEVDHAKKLVRRWLNKHGSLSKEKVRKSGFLNYSSQCGIKDDFEKGKNGRTFTAFEIEQAWLALSAEERAKYSKKTESPPDPVNAKFSFTRNVDVFDEQLNTMMSRYLDRPGVPIGKKELTRLVYNKAVAASCEPGEPVGMLAAQSIGEPSTQMTLNTFHFAGRGEMNVTLGIPRLREILMVAAANLQTPSMDIPILGPKALRKAEKLKLKLTRVTLADVLENVYVTEGLSISGGERARIYGLKFNFLPHASYKDRFCVKPKQVLHYFEKTFLPRILLPNIKKEAEAQGKQSLFECKSAVQPRKANVKEDGAEGAGEEGETTANGRAEKDDEDDFDEGSNANDDDFATQRAKDADEHEYEDEDEADKEPVNEDGFEDDTPKPKEDAEGEETDDDQPNEKTLNEEDAAFDVTPSKEEMDQETAEAYETHKLTVIQEHSWICDYDFDSTGFLSCTVTLSVPLFVEKVDLSSSLKKWAESSVVHHVMKIKRAFVVAPESDNGDIIIKTDGVNIQAMFDYAGILDLNRLYTNDIHEVAKHYGVEAASRVIVKEVNNVFKVYGITVDHRHLSLIASFMTSGGSYRPFSRHGMADCTSPFQQMSFETATEFLKNATLQGKTDFLKTPSSRLIMGLPGCEGTGSFNLMAKLY</sequence>
<comment type="similarity">
    <text evidence="2 15">Belongs to the RNA polymerase beta' chain family.</text>
</comment>
<proteinExistence type="inferred from homology"/>
<comment type="catalytic activity">
    <reaction evidence="13 15">
        <text>RNA(n) + a ribonucleoside 5'-triphosphate = RNA(n+1) + diphosphate</text>
        <dbReference type="Rhea" id="RHEA:21248"/>
        <dbReference type="Rhea" id="RHEA-COMP:14527"/>
        <dbReference type="Rhea" id="RHEA-COMP:17342"/>
        <dbReference type="ChEBI" id="CHEBI:33019"/>
        <dbReference type="ChEBI" id="CHEBI:61557"/>
        <dbReference type="ChEBI" id="CHEBI:140395"/>
        <dbReference type="EC" id="2.7.7.6"/>
    </reaction>
</comment>
<feature type="compositionally biased region" description="Acidic residues" evidence="16">
    <location>
        <begin position="1451"/>
        <end position="1472"/>
    </location>
</feature>
<evidence type="ECO:0000256" key="3">
    <source>
        <dbReference type="ARBA" id="ARBA00011251"/>
    </source>
</evidence>
<evidence type="ECO:0000256" key="11">
    <source>
        <dbReference type="ARBA" id="ARBA00023163"/>
    </source>
</evidence>
<name>E9GY13_DAPPU</name>
<comment type="function">
    <text evidence="14">DNA-dependent RNA polymerase catalyzes the transcription of DNA into RNA using the four ribonucleoside triphosphates as substrates. Largest and catalytic core component of RNA polymerase I which synthesizes ribosomal RNA precursors. Forms the polymerase active center together with the second largest subunit. A single stranded DNA template strand of the promoter is positioned within the central active site cleft of Pol I. A bridging helix emanates from RPA1 and crosses the cleft near the catalytic site and is thought to promote translocation of Pol I by acting as a ratchet that moves the RNA-DNA hybrid through the active site by switching from straight to bent conformations at each step of nucleotide addition.</text>
</comment>
<evidence type="ECO:0000256" key="2">
    <source>
        <dbReference type="ARBA" id="ARBA00006460"/>
    </source>
</evidence>
<feature type="region of interest" description="Disordered" evidence="16">
    <location>
        <begin position="1395"/>
        <end position="1517"/>
    </location>
</feature>
<dbReference type="Gene3D" id="1.10.274.100">
    <property type="entry name" value="RNA polymerase Rpb1, domain 3"/>
    <property type="match status" value="1"/>
</dbReference>
<dbReference type="CDD" id="cd02735">
    <property type="entry name" value="RNAP_I_Rpa1_C"/>
    <property type="match status" value="1"/>
</dbReference>
<evidence type="ECO:0000256" key="16">
    <source>
        <dbReference type="SAM" id="MobiDB-lite"/>
    </source>
</evidence>
<dbReference type="Pfam" id="PF00623">
    <property type="entry name" value="RNA_pol_Rpb1_2"/>
    <property type="match status" value="1"/>
</dbReference>
<keyword evidence="7 15" id="KW-0548">Nucleotidyltransferase</keyword>
<dbReference type="InterPro" id="IPR038120">
    <property type="entry name" value="Rpb1_funnel_sf"/>
</dbReference>
<dbReference type="OMA" id="NREDYQQ"/>
<dbReference type="Pfam" id="PF05000">
    <property type="entry name" value="RNA_pol_Rpb1_4"/>
    <property type="match status" value="1"/>
</dbReference>
<keyword evidence="12" id="KW-0539">Nucleus</keyword>
<dbReference type="GO" id="GO:0046872">
    <property type="term" value="F:metal ion binding"/>
    <property type="evidence" value="ECO:0007669"/>
    <property type="project" value="UniProtKB-KW"/>
</dbReference>
<dbReference type="SUPFAM" id="SSF64484">
    <property type="entry name" value="beta and beta-prime subunits of DNA dependent RNA-polymerase"/>
    <property type="match status" value="1"/>
</dbReference>
<evidence type="ECO:0000256" key="4">
    <source>
        <dbReference type="ARBA" id="ARBA00022478"/>
    </source>
</evidence>
<keyword evidence="5" id="KW-0597">Phosphoprotein</keyword>
<dbReference type="Pfam" id="PF04983">
    <property type="entry name" value="RNA_pol_Rpb1_3"/>
    <property type="match status" value="1"/>
</dbReference>
<evidence type="ECO:0000259" key="17">
    <source>
        <dbReference type="SMART" id="SM00663"/>
    </source>
</evidence>
<dbReference type="InterPro" id="IPR044893">
    <property type="entry name" value="RNA_pol_Rpb1_clamp_domain"/>
</dbReference>
<evidence type="ECO:0000256" key="15">
    <source>
        <dbReference type="RuleBase" id="RU004279"/>
    </source>
</evidence>
<dbReference type="Gene3D" id="6.10.250.2940">
    <property type="match status" value="1"/>
</dbReference>
<comment type="subunit">
    <text evidence="3">Component of the RNA polymerase I (Pol I) complex consisting of at least 13 subunits.</text>
</comment>
<dbReference type="OrthoDB" id="270392at2759"/>
<dbReference type="InterPro" id="IPR045867">
    <property type="entry name" value="DNA-dir_RpoC_beta_prime"/>
</dbReference>
<dbReference type="Gene3D" id="3.30.1490.180">
    <property type="entry name" value="RNA polymerase ii"/>
    <property type="match status" value="1"/>
</dbReference>